<sequence>MVTKTREDCLPEFVDLLLDTVFLVDARGRIVYVNAACERMFGYTPEELMGQSLLDFVVPEDRARTLEEAKQVIAGHSRIGFENRYIRKDGRRVHIMWSARWSEKDQLRIGVARDVTEQKHAEAMQLATYAISEAAHNATDLDVLLREVHRIIATLVPVAGLAIATCDRRTKQLSFSYQMDRHGNSPVLHEPIACQFCAQVICNARPMLSHDAALAALSGNVASGDDSGPWLAVPLITQQETIGALVVKGDPGTHYSDKDKELLHFVSGQVAIAIDRAQLKTELLRAARYDELTGLPNRRLFQDRIRSAVARCVRKQSLMAVLYIDIDDFKQVNDSFGHATGDLLLREVARRLQLCVREADTVARLAGDEFVVLLEDVQTLEDARAVADKIRGAMSHPIDVDSRMLRTLASIGIALYPEHGQGIEQLLQHADEAMYADKRNKARVPT</sequence>
<feature type="domain" description="PAS" evidence="1">
    <location>
        <begin position="6"/>
        <end position="76"/>
    </location>
</feature>
<dbReference type="SUPFAM" id="SSF55781">
    <property type="entry name" value="GAF domain-like"/>
    <property type="match status" value="1"/>
</dbReference>
<dbReference type="PROSITE" id="PS50112">
    <property type="entry name" value="PAS"/>
    <property type="match status" value="1"/>
</dbReference>
<protein>
    <submittedName>
        <fullName evidence="3">Diguanylate cyclase</fullName>
    </submittedName>
</protein>
<name>A0ABX1Q9E3_9RHOO</name>
<dbReference type="InterPro" id="IPR029016">
    <property type="entry name" value="GAF-like_dom_sf"/>
</dbReference>
<dbReference type="InterPro" id="IPR000014">
    <property type="entry name" value="PAS"/>
</dbReference>
<dbReference type="InterPro" id="IPR052163">
    <property type="entry name" value="DGC-Regulatory_Protein"/>
</dbReference>
<dbReference type="PANTHER" id="PTHR46663">
    <property type="entry name" value="DIGUANYLATE CYCLASE DGCT-RELATED"/>
    <property type="match status" value="1"/>
</dbReference>
<dbReference type="Pfam" id="PF00990">
    <property type="entry name" value="GGDEF"/>
    <property type="match status" value="1"/>
</dbReference>
<feature type="domain" description="GGDEF" evidence="2">
    <location>
        <begin position="317"/>
        <end position="446"/>
    </location>
</feature>
<dbReference type="InterPro" id="IPR013767">
    <property type="entry name" value="PAS_fold"/>
</dbReference>
<keyword evidence="4" id="KW-1185">Reference proteome</keyword>
<evidence type="ECO:0000259" key="1">
    <source>
        <dbReference type="PROSITE" id="PS50112"/>
    </source>
</evidence>
<dbReference type="InterPro" id="IPR000160">
    <property type="entry name" value="GGDEF_dom"/>
</dbReference>
<dbReference type="Gene3D" id="3.30.70.270">
    <property type="match status" value="1"/>
</dbReference>
<dbReference type="SMART" id="SM00267">
    <property type="entry name" value="GGDEF"/>
    <property type="match status" value="1"/>
</dbReference>
<dbReference type="SMART" id="SM00091">
    <property type="entry name" value="PAS"/>
    <property type="match status" value="1"/>
</dbReference>
<dbReference type="Proteomes" id="UP000648984">
    <property type="component" value="Unassembled WGS sequence"/>
</dbReference>
<organism evidence="3 4">
    <name type="scientific">Aromatoleum diolicum</name>
    <dbReference type="NCBI Taxonomy" id="75796"/>
    <lineage>
        <taxon>Bacteria</taxon>
        <taxon>Pseudomonadati</taxon>
        <taxon>Pseudomonadota</taxon>
        <taxon>Betaproteobacteria</taxon>
        <taxon>Rhodocyclales</taxon>
        <taxon>Rhodocyclaceae</taxon>
        <taxon>Aromatoleum</taxon>
    </lineage>
</organism>
<dbReference type="CDD" id="cd00130">
    <property type="entry name" value="PAS"/>
    <property type="match status" value="1"/>
</dbReference>
<evidence type="ECO:0000313" key="4">
    <source>
        <dbReference type="Proteomes" id="UP000648984"/>
    </source>
</evidence>
<gene>
    <name evidence="3" type="ORF">GPA25_09565</name>
</gene>
<dbReference type="Pfam" id="PF13185">
    <property type="entry name" value="GAF_2"/>
    <property type="match status" value="1"/>
</dbReference>
<accession>A0ABX1Q9E3</accession>
<evidence type="ECO:0000313" key="3">
    <source>
        <dbReference type="EMBL" id="NMG75004.1"/>
    </source>
</evidence>
<dbReference type="PANTHER" id="PTHR46663:SF3">
    <property type="entry name" value="SLL0267 PROTEIN"/>
    <property type="match status" value="1"/>
</dbReference>
<dbReference type="PROSITE" id="PS50887">
    <property type="entry name" value="GGDEF"/>
    <property type="match status" value="1"/>
</dbReference>
<evidence type="ECO:0000259" key="2">
    <source>
        <dbReference type="PROSITE" id="PS50887"/>
    </source>
</evidence>
<dbReference type="Pfam" id="PF00989">
    <property type="entry name" value="PAS"/>
    <property type="match status" value="1"/>
</dbReference>
<dbReference type="InterPro" id="IPR003018">
    <property type="entry name" value="GAF"/>
</dbReference>
<dbReference type="InterPro" id="IPR043128">
    <property type="entry name" value="Rev_trsase/Diguanyl_cyclase"/>
</dbReference>
<dbReference type="NCBIfam" id="TIGR00254">
    <property type="entry name" value="GGDEF"/>
    <property type="match status" value="1"/>
</dbReference>
<comment type="caution">
    <text evidence="3">The sequence shown here is derived from an EMBL/GenBank/DDBJ whole genome shotgun (WGS) entry which is preliminary data.</text>
</comment>
<dbReference type="EMBL" id="WTVQ01000013">
    <property type="protein sequence ID" value="NMG75004.1"/>
    <property type="molecule type" value="Genomic_DNA"/>
</dbReference>
<proteinExistence type="predicted"/>
<dbReference type="SMART" id="SM00065">
    <property type="entry name" value="GAF"/>
    <property type="match status" value="1"/>
</dbReference>
<dbReference type="SUPFAM" id="SSF55073">
    <property type="entry name" value="Nucleotide cyclase"/>
    <property type="match status" value="1"/>
</dbReference>
<dbReference type="InterPro" id="IPR029787">
    <property type="entry name" value="Nucleotide_cyclase"/>
</dbReference>
<dbReference type="SUPFAM" id="SSF55785">
    <property type="entry name" value="PYP-like sensor domain (PAS domain)"/>
    <property type="match status" value="1"/>
</dbReference>
<reference evidence="3 4" key="1">
    <citation type="submission" date="2019-12" db="EMBL/GenBank/DDBJ databases">
        <title>Comparative genomics gives insights into the taxonomy of the Azoarcus-Aromatoleum group and reveals separate origins of nif in the plant-associated Azoarcus and non-plant-associated Aromatoleum sub-groups.</title>
        <authorList>
            <person name="Lafos M."/>
            <person name="Maluk M."/>
            <person name="Batista M."/>
            <person name="Junghare M."/>
            <person name="Carmona M."/>
            <person name="Faoro H."/>
            <person name="Cruz L.M."/>
            <person name="Battistoni F."/>
            <person name="De Souza E."/>
            <person name="Pedrosa F."/>
            <person name="Chen W.-M."/>
            <person name="Poole P.S."/>
            <person name="Dixon R.A."/>
            <person name="James E.K."/>
        </authorList>
    </citation>
    <scope>NUCLEOTIDE SEQUENCE [LARGE SCALE GENOMIC DNA]</scope>
    <source>
        <strain evidence="3 4">22Lin</strain>
    </source>
</reference>
<dbReference type="NCBIfam" id="TIGR00229">
    <property type="entry name" value="sensory_box"/>
    <property type="match status" value="1"/>
</dbReference>
<dbReference type="Gene3D" id="3.30.450.20">
    <property type="entry name" value="PAS domain"/>
    <property type="match status" value="1"/>
</dbReference>
<dbReference type="InterPro" id="IPR035965">
    <property type="entry name" value="PAS-like_dom_sf"/>
</dbReference>
<dbReference type="CDD" id="cd01949">
    <property type="entry name" value="GGDEF"/>
    <property type="match status" value="1"/>
</dbReference>
<dbReference type="Gene3D" id="3.30.450.40">
    <property type="match status" value="1"/>
</dbReference>